<feature type="signal peptide" evidence="1">
    <location>
        <begin position="1"/>
        <end position="20"/>
    </location>
</feature>
<gene>
    <name evidence="2" type="ORF">FE810_02960</name>
</gene>
<proteinExistence type="predicted"/>
<evidence type="ECO:0000256" key="1">
    <source>
        <dbReference type="SAM" id="SignalP"/>
    </source>
</evidence>
<dbReference type="SUPFAM" id="SSF74653">
    <property type="entry name" value="TolA/TonB C-terminal domain"/>
    <property type="match status" value="1"/>
</dbReference>
<keyword evidence="3" id="KW-1185">Reference proteome</keyword>
<dbReference type="PROSITE" id="PS51257">
    <property type="entry name" value="PROKAR_LIPOPROTEIN"/>
    <property type="match status" value="1"/>
</dbReference>
<dbReference type="AlphaFoldDB" id="A0A5R9IRL9"/>
<dbReference type="RefSeq" id="WP_138318541.1">
    <property type="nucleotide sequence ID" value="NZ_VCBC01000003.1"/>
</dbReference>
<protein>
    <recommendedName>
        <fullName evidence="4">TonB C-terminal domain-containing protein</fullName>
    </recommendedName>
</protein>
<comment type="caution">
    <text evidence="2">The sequence shown here is derived from an EMBL/GenBank/DDBJ whole genome shotgun (WGS) entry which is preliminary data.</text>
</comment>
<evidence type="ECO:0000313" key="3">
    <source>
        <dbReference type="Proteomes" id="UP000307790"/>
    </source>
</evidence>
<sequence>MKKISIFLIALALLGCQATSTEVEPVFTSEAIEITPDELSNYWVPKSTKVKMLKKRPTWLPKGKGEWTVLTVIDSNGYVVKKTLISSVPEGFMTQSKIDEMPNTKFIPAPSNNKRTPVKFLSTAKIVPRSEL</sequence>
<evidence type="ECO:0008006" key="4">
    <source>
        <dbReference type="Google" id="ProtNLM"/>
    </source>
</evidence>
<organism evidence="2 3">
    <name type="scientific">Thalassotalea litorea</name>
    <dbReference type="NCBI Taxonomy" id="2020715"/>
    <lineage>
        <taxon>Bacteria</taxon>
        <taxon>Pseudomonadati</taxon>
        <taxon>Pseudomonadota</taxon>
        <taxon>Gammaproteobacteria</taxon>
        <taxon>Alteromonadales</taxon>
        <taxon>Colwelliaceae</taxon>
        <taxon>Thalassotalea</taxon>
    </lineage>
</organism>
<accession>A0A5R9IRL9</accession>
<evidence type="ECO:0000313" key="2">
    <source>
        <dbReference type="EMBL" id="TLU67259.1"/>
    </source>
</evidence>
<dbReference type="EMBL" id="VCBC01000003">
    <property type="protein sequence ID" value="TLU67259.1"/>
    <property type="molecule type" value="Genomic_DNA"/>
</dbReference>
<dbReference type="OrthoDB" id="6267160at2"/>
<name>A0A5R9IRL9_9GAMM</name>
<dbReference type="Proteomes" id="UP000307790">
    <property type="component" value="Unassembled WGS sequence"/>
</dbReference>
<feature type="chain" id="PRO_5024287094" description="TonB C-terminal domain-containing protein" evidence="1">
    <location>
        <begin position="21"/>
        <end position="132"/>
    </location>
</feature>
<keyword evidence="1" id="KW-0732">Signal</keyword>
<reference evidence="2 3" key="1">
    <citation type="submission" date="2019-05" db="EMBL/GenBank/DDBJ databases">
        <title>Genome sequences of Thalassotalea litorea 1K03283.</title>
        <authorList>
            <person name="Zhang D."/>
        </authorList>
    </citation>
    <scope>NUCLEOTIDE SEQUENCE [LARGE SCALE GENOMIC DNA]</scope>
    <source>
        <strain evidence="2 3">MCCC 1K03283</strain>
    </source>
</reference>